<dbReference type="AlphaFoldDB" id="A0A9D3UDQ0"/>
<organism evidence="1 2">
    <name type="scientific">Gossypium stocksii</name>
    <dbReference type="NCBI Taxonomy" id="47602"/>
    <lineage>
        <taxon>Eukaryota</taxon>
        <taxon>Viridiplantae</taxon>
        <taxon>Streptophyta</taxon>
        <taxon>Embryophyta</taxon>
        <taxon>Tracheophyta</taxon>
        <taxon>Spermatophyta</taxon>
        <taxon>Magnoliopsida</taxon>
        <taxon>eudicotyledons</taxon>
        <taxon>Gunneridae</taxon>
        <taxon>Pentapetalae</taxon>
        <taxon>rosids</taxon>
        <taxon>malvids</taxon>
        <taxon>Malvales</taxon>
        <taxon>Malvaceae</taxon>
        <taxon>Malvoideae</taxon>
        <taxon>Gossypium</taxon>
    </lineage>
</organism>
<evidence type="ECO:0000313" key="1">
    <source>
        <dbReference type="EMBL" id="KAH1038641.1"/>
    </source>
</evidence>
<dbReference type="EMBL" id="JAIQCV010000012">
    <property type="protein sequence ID" value="KAH1038641.1"/>
    <property type="molecule type" value="Genomic_DNA"/>
</dbReference>
<sequence length="94" mass="10583">MNIILKRSRISYEGEKEHVCPIASSSSMKKPLLKELILSLQVTLVEADMVNVGIDEGINEEEVRKGNFDALSDLIGAKRDFDVYFPSRAAWENL</sequence>
<protein>
    <submittedName>
        <fullName evidence="1">Uncharacterized protein</fullName>
    </submittedName>
</protein>
<evidence type="ECO:0000313" key="2">
    <source>
        <dbReference type="Proteomes" id="UP000828251"/>
    </source>
</evidence>
<keyword evidence="2" id="KW-1185">Reference proteome</keyword>
<dbReference type="Proteomes" id="UP000828251">
    <property type="component" value="Unassembled WGS sequence"/>
</dbReference>
<reference evidence="1 2" key="1">
    <citation type="journal article" date="2021" name="Plant Biotechnol. J.">
        <title>Multi-omics assisted identification of the key and species-specific regulatory components of drought-tolerant mechanisms in Gossypium stocksii.</title>
        <authorList>
            <person name="Yu D."/>
            <person name="Ke L."/>
            <person name="Zhang D."/>
            <person name="Wu Y."/>
            <person name="Sun Y."/>
            <person name="Mei J."/>
            <person name="Sun J."/>
            <person name="Sun Y."/>
        </authorList>
    </citation>
    <scope>NUCLEOTIDE SEQUENCE [LARGE SCALE GENOMIC DNA]</scope>
    <source>
        <strain evidence="2">cv. E1</strain>
        <tissue evidence="1">Leaf</tissue>
    </source>
</reference>
<accession>A0A9D3UDQ0</accession>
<gene>
    <name evidence="1" type="ORF">J1N35_040384</name>
</gene>
<proteinExistence type="predicted"/>
<name>A0A9D3UDQ0_9ROSI</name>
<comment type="caution">
    <text evidence="1">The sequence shown here is derived from an EMBL/GenBank/DDBJ whole genome shotgun (WGS) entry which is preliminary data.</text>
</comment>